<evidence type="ECO:0000313" key="6">
    <source>
        <dbReference type="Proteomes" id="UP000316316"/>
    </source>
</evidence>
<dbReference type="GO" id="GO:0003700">
    <property type="term" value="F:DNA-binding transcription factor activity"/>
    <property type="evidence" value="ECO:0007669"/>
    <property type="project" value="InterPro"/>
</dbReference>
<dbReference type="Pfam" id="PF00455">
    <property type="entry name" value="DeoRC"/>
    <property type="match status" value="1"/>
</dbReference>
<evidence type="ECO:0000256" key="3">
    <source>
        <dbReference type="ARBA" id="ARBA00023163"/>
    </source>
</evidence>
<keyword evidence="1" id="KW-0805">Transcription regulation</keyword>
<dbReference type="PANTHER" id="PTHR30363">
    <property type="entry name" value="HTH-TYPE TRANSCRIPTIONAL REGULATOR SRLR-RELATED"/>
    <property type="match status" value="1"/>
</dbReference>
<gene>
    <name evidence="5" type="ORF">AUF17_06900</name>
</gene>
<reference evidence="5 6" key="1">
    <citation type="submission" date="2017-10" db="EMBL/GenBank/DDBJ databases">
        <title>FDA dAtabase for Regulatory Grade micrObial Sequences (FDA-ARGOS): Supporting development and validation of Infectious Disease Dx tests.</title>
        <authorList>
            <person name="Campos J."/>
            <person name="Goldberg B."/>
            <person name="Tallon L.J."/>
            <person name="Sadzewicz L."/>
            <person name="Sengamalay N."/>
            <person name="Ott S."/>
            <person name="Godinez A."/>
            <person name="Nagaraj S."/>
            <person name="Vyas G."/>
            <person name="Aluvathingal J."/>
            <person name="Nadendla S."/>
            <person name="Geyer C."/>
            <person name="Nandy P."/>
            <person name="Hobson J."/>
            <person name="Sichtig H."/>
        </authorList>
    </citation>
    <scope>NUCLEOTIDE SEQUENCE [LARGE SCALE GENOMIC DNA]</scope>
    <source>
        <strain evidence="5 6">FDAARGOS_185</strain>
    </source>
</reference>
<dbReference type="Gene3D" id="1.10.10.10">
    <property type="entry name" value="Winged helix-like DNA-binding domain superfamily/Winged helix DNA-binding domain"/>
    <property type="match status" value="1"/>
</dbReference>
<evidence type="ECO:0000256" key="1">
    <source>
        <dbReference type="ARBA" id="ARBA00023015"/>
    </source>
</evidence>
<dbReference type="SUPFAM" id="SSF100950">
    <property type="entry name" value="NagB/RpiA/CoA transferase-like"/>
    <property type="match status" value="1"/>
</dbReference>
<dbReference type="GO" id="GO:0003677">
    <property type="term" value="F:DNA binding"/>
    <property type="evidence" value="ECO:0007669"/>
    <property type="project" value="UniProtKB-KW"/>
</dbReference>
<dbReference type="PANTHER" id="PTHR30363:SF46">
    <property type="entry name" value="LYSR FAMILY TRANSCRIPTIONAL REGULATOR"/>
    <property type="match status" value="1"/>
</dbReference>
<dbReference type="EMBL" id="PDXQ01000001">
    <property type="protein sequence ID" value="TRZ33823.1"/>
    <property type="molecule type" value="Genomic_DNA"/>
</dbReference>
<keyword evidence="2" id="KW-0238">DNA-binding</keyword>
<dbReference type="Proteomes" id="UP000316316">
    <property type="component" value="Unassembled WGS sequence"/>
</dbReference>
<feature type="domain" description="HTH deoR-type" evidence="4">
    <location>
        <begin position="8"/>
        <end position="63"/>
    </location>
</feature>
<dbReference type="InterPro" id="IPR018356">
    <property type="entry name" value="Tscrpt_reg_HTH_DeoR_CS"/>
</dbReference>
<dbReference type="InterPro" id="IPR050313">
    <property type="entry name" value="Carb_Metab_HTH_regulators"/>
</dbReference>
<evidence type="ECO:0000259" key="4">
    <source>
        <dbReference type="PROSITE" id="PS51000"/>
    </source>
</evidence>
<dbReference type="AlphaFoldDB" id="A0A2N8PW21"/>
<accession>A0A2N8PW21</accession>
<dbReference type="Pfam" id="PF08220">
    <property type="entry name" value="HTH_DeoR"/>
    <property type="match status" value="1"/>
</dbReference>
<protein>
    <submittedName>
        <fullName evidence="5">DeoR/GlpR transcriptional regulator</fullName>
    </submittedName>
</protein>
<dbReference type="Gene3D" id="3.40.50.1360">
    <property type="match status" value="1"/>
</dbReference>
<proteinExistence type="predicted"/>
<evidence type="ECO:0000256" key="2">
    <source>
        <dbReference type="ARBA" id="ARBA00023125"/>
    </source>
</evidence>
<dbReference type="PROSITE" id="PS51000">
    <property type="entry name" value="HTH_DEOR_2"/>
    <property type="match status" value="1"/>
</dbReference>
<dbReference type="CDD" id="cd00090">
    <property type="entry name" value="HTH_ARSR"/>
    <property type="match status" value="1"/>
</dbReference>
<dbReference type="InterPro" id="IPR014036">
    <property type="entry name" value="DeoR-like_C"/>
</dbReference>
<dbReference type="InterPro" id="IPR036390">
    <property type="entry name" value="WH_DNA-bd_sf"/>
</dbReference>
<name>A0A2N8PW21_ENTAV</name>
<dbReference type="GeneID" id="69568256"/>
<keyword evidence="3" id="KW-0804">Transcription</keyword>
<dbReference type="InterPro" id="IPR001034">
    <property type="entry name" value="DeoR_HTH"/>
</dbReference>
<dbReference type="InterPro" id="IPR036388">
    <property type="entry name" value="WH-like_DNA-bd_sf"/>
</dbReference>
<evidence type="ECO:0000313" key="5">
    <source>
        <dbReference type="EMBL" id="TRZ33823.1"/>
    </source>
</evidence>
<dbReference type="InterPro" id="IPR011991">
    <property type="entry name" value="ArsR-like_HTH"/>
</dbReference>
<comment type="caution">
    <text evidence="5">The sequence shown here is derived from an EMBL/GenBank/DDBJ whole genome shotgun (WGS) entry which is preliminary data.</text>
</comment>
<dbReference type="SMART" id="SM01134">
    <property type="entry name" value="DeoRC"/>
    <property type="match status" value="1"/>
</dbReference>
<sequence>MKNSIMNIDKRHKDILDILEKKEHMTTLELSEALDVSLSTVRRDLHLLEEKNDIIRKFGYCMFNYENKPDDDHSGPVRIKQALAKEASKFVHDCDTIFINASSTALKTIDFLHVDHLTVITNNLKINYSPHHANYNYVLTGGEMRYPKEALVGDVAINTLSVINADVCVVGCSGIDLENGVTTKTMSEATINEIMIKRATRCKILVADHRKVGVTSKVKMCDISAFDYLITDQFSSEEMLEEIRKMGVTVVQVN</sequence>
<dbReference type="SMART" id="SM00420">
    <property type="entry name" value="HTH_DEOR"/>
    <property type="match status" value="1"/>
</dbReference>
<dbReference type="SUPFAM" id="SSF46785">
    <property type="entry name" value="Winged helix' DNA-binding domain"/>
    <property type="match status" value="1"/>
</dbReference>
<dbReference type="RefSeq" id="WP_049221495.1">
    <property type="nucleotide sequence ID" value="NZ_CABGUH010000005.1"/>
</dbReference>
<dbReference type="InterPro" id="IPR037171">
    <property type="entry name" value="NagB/RpiA_transferase-like"/>
</dbReference>
<organism evidence="5 6">
    <name type="scientific">Enterococcus avium</name>
    <name type="common">Streptococcus avium</name>
    <dbReference type="NCBI Taxonomy" id="33945"/>
    <lineage>
        <taxon>Bacteria</taxon>
        <taxon>Bacillati</taxon>
        <taxon>Bacillota</taxon>
        <taxon>Bacilli</taxon>
        <taxon>Lactobacillales</taxon>
        <taxon>Enterococcaceae</taxon>
        <taxon>Enterococcus</taxon>
    </lineage>
</organism>
<dbReference type="PROSITE" id="PS00894">
    <property type="entry name" value="HTH_DEOR_1"/>
    <property type="match status" value="1"/>
</dbReference>